<evidence type="ECO:0000313" key="6">
    <source>
        <dbReference type="Ensembl" id="ENSBMSP00010006306.1"/>
    </source>
</evidence>
<keyword evidence="7" id="KW-1185">Reference proteome</keyword>
<reference evidence="8" key="2">
    <citation type="submission" date="2025-04" db="UniProtKB">
        <authorList>
            <consortium name="RefSeq"/>
        </authorList>
    </citation>
    <scope>IDENTIFICATION</scope>
    <source>
        <tissue evidence="8">Epidermis and Blubber</tissue>
    </source>
</reference>
<dbReference type="PROSITE" id="PS50238">
    <property type="entry name" value="RHOGAP"/>
    <property type="match status" value="1"/>
</dbReference>
<dbReference type="CTD" id="55635"/>
<dbReference type="InterPro" id="IPR036390">
    <property type="entry name" value="WH_DNA-bd_sf"/>
</dbReference>
<evidence type="ECO:0000313" key="7">
    <source>
        <dbReference type="Proteomes" id="UP000694857"/>
    </source>
</evidence>
<protein>
    <recommendedName>
        <fullName evidence="2">DEP domain-containing protein 1B</fullName>
    </recommendedName>
</protein>
<dbReference type="SUPFAM" id="SSF46785">
    <property type="entry name" value="Winged helix' DNA-binding domain"/>
    <property type="match status" value="1"/>
</dbReference>
<feature type="domain" description="Rho-GAP" evidence="5">
    <location>
        <begin position="245"/>
        <end position="439"/>
    </location>
</feature>
<dbReference type="PANTHER" id="PTHR16206:SF12">
    <property type="entry name" value="DEP DOMAIN-CONTAINING PROTEIN 1A"/>
    <property type="match status" value="1"/>
</dbReference>
<dbReference type="GO" id="GO:0005096">
    <property type="term" value="F:GTPase activator activity"/>
    <property type="evidence" value="ECO:0007669"/>
    <property type="project" value="UniProtKB-KW"/>
</dbReference>
<dbReference type="InterPro" id="IPR008936">
    <property type="entry name" value="Rho_GTPase_activation_prot"/>
</dbReference>
<reference evidence="6" key="1">
    <citation type="submission" date="2023-09" db="UniProtKB">
        <authorList>
            <consortium name="Ensembl"/>
        </authorList>
    </citation>
    <scope>IDENTIFICATION</scope>
</reference>
<name>A0A8B8WKX6_BALMU</name>
<dbReference type="GeneID" id="118889824"/>
<dbReference type="AlphaFoldDB" id="A0A8B8WKX6"/>
<dbReference type="CDD" id="cd04405">
    <property type="entry name" value="RhoGAP_BRCC3-like"/>
    <property type="match status" value="1"/>
</dbReference>
<accession>A0A8B8WKX6</accession>
<dbReference type="GO" id="GO:0017053">
    <property type="term" value="C:transcription repressor complex"/>
    <property type="evidence" value="ECO:0007669"/>
    <property type="project" value="TreeGrafter"/>
</dbReference>
<dbReference type="Pfam" id="PF00610">
    <property type="entry name" value="DEP"/>
    <property type="match status" value="1"/>
</dbReference>
<dbReference type="Pfam" id="PF00620">
    <property type="entry name" value="RhoGAP"/>
    <property type="match status" value="1"/>
</dbReference>
<evidence type="ECO:0000256" key="2">
    <source>
        <dbReference type="ARBA" id="ARBA00069595"/>
    </source>
</evidence>
<evidence type="ECO:0000259" key="4">
    <source>
        <dbReference type="PROSITE" id="PS50186"/>
    </source>
</evidence>
<dbReference type="InterPro" id="IPR000198">
    <property type="entry name" value="RhoGAP_dom"/>
</dbReference>
<dbReference type="InterPro" id="IPR036388">
    <property type="entry name" value="WH-like_DNA-bd_sf"/>
</dbReference>
<feature type="domain" description="DEP" evidence="4">
    <location>
        <begin position="64"/>
        <end position="148"/>
    </location>
</feature>
<evidence type="ECO:0000256" key="1">
    <source>
        <dbReference type="ARBA" id="ARBA00022468"/>
    </source>
</evidence>
<dbReference type="RefSeq" id="XP_036697897.1">
    <property type="nucleotide sequence ID" value="XM_036842002.1"/>
</dbReference>
<dbReference type="GO" id="GO:0035556">
    <property type="term" value="P:intracellular signal transduction"/>
    <property type="evidence" value="ECO:0007669"/>
    <property type="project" value="InterPro"/>
</dbReference>
<proteinExistence type="predicted"/>
<dbReference type="GO" id="GO:0005634">
    <property type="term" value="C:nucleus"/>
    <property type="evidence" value="ECO:0007669"/>
    <property type="project" value="TreeGrafter"/>
</dbReference>
<feature type="region of interest" description="Disordered" evidence="3">
    <location>
        <begin position="30"/>
        <end position="50"/>
    </location>
</feature>
<organism evidence="7 8">
    <name type="scientific">Balaenoptera musculus</name>
    <name type="common">Blue whale</name>
    <dbReference type="NCBI Taxonomy" id="9771"/>
    <lineage>
        <taxon>Eukaryota</taxon>
        <taxon>Metazoa</taxon>
        <taxon>Chordata</taxon>
        <taxon>Craniata</taxon>
        <taxon>Vertebrata</taxon>
        <taxon>Euteleostomi</taxon>
        <taxon>Mammalia</taxon>
        <taxon>Eutheria</taxon>
        <taxon>Laurasiatheria</taxon>
        <taxon>Artiodactyla</taxon>
        <taxon>Whippomorpha</taxon>
        <taxon>Cetacea</taxon>
        <taxon>Mysticeti</taxon>
        <taxon>Balaenopteridae</taxon>
        <taxon>Balaenoptera</taxon>
    </lineage>
</organism>
<dbReference type="PROSITE" id="PS50186">
    <property type="entry name" value="DEP"/>
    <property type="match status" value="1"/>
</dbReference>
<dbReference type="SUPFAM" id="SSF48350">
    <property type="entry name" value="GTPase activation domain, GAP"/>
    <property type="match status" value="1"/>
</dbReference>
<dbReference type="FunFam" id="1.10.555.10:FF:000029">
    <property type="entry name" value="DEP domain-containing protein 1B isoform X2"/>
    <property type="match status" value="1"/>
</dbReference>
<dbReference type="Gene3D" id="1.10.555.10">
    <property type="entry name" value="Rho GTPase activation protein"/>
    <property type="match status" value="1"/>
</dbReference>
<dbReference type="SMART" id="SM00049">
    <property type="entry name" value="DEP"/>
    <property type="match status" value="1"/>
</dbReference>
<dbReference type="Proteomes" id="UP000694857">
    <property type="component" value="Chromosome 1"/>
</dbReference>
<dbReference type="FunFam" id="1.10.10.10:FF:000182">
    <property type="entry name" value="DEP domain-containing protein 1B isoform 1"/>
    <property type="match status" value="1"/>
</dbReference>
<evidence type="ECO:0000256" key="3">
    <source>
        <dbReference type="SAM" id="MobiDB-lite"/>
    </source>
</evidence>
<dbReference type="PANTHER" id="PTHR16206">
    <property type="entry name" value="DEP DOMAIN-CONTAINING"/>
    <property type="match status" value="1"/>
</dbReference>
<gene>
    <name evidence="6 8" type="primary">DEPDC1</name>
</gene>
<dbReference type="Gene3D" id="1.10.10.10">
    <property type="entry name" value="Winged helix-like DNA-binding domain superfamily/Winged helix DNA-binding domain"/>
    <property type="match status" value="1"/>
</dbReference>
<evidence type="ECO:0000259" key="5">
    <source>
        <dbReference type="PROSITE" id="PS50238"/>
    </source>
</evidence>
<dbReference type="GeneTree" id="ENSGT00950000182976"/>
<evidence type="ECO:0000313" key="8">
    <source>
        <dbReference type="RefSeq" id="XP_036697897.1"/>
    </source>
</evidence>
<sequence length="568" mass="65511">MAGPTVVRGCAAAGVSEAECRLPPPCRAPGADRPSGPVGGMENQGVPPGPYRATRLWNEVTTSFRAGMPLRKHRQHFKKYGNCFTAGEAVDWLYDLLRNNNNFGPEVTRQQTIQLLRKFLKNHVIEDIKGKWGSENLDDNSQLFRFPANSPLKTLPRRHPELRKNRIENFSKDKDSIFKLRNLSRRTPKKHGLHFSQENAEKMNCEIINEDQENSVDNREISQKDVEEVWRYVILIYLQTILGVSSLEEVINPKQVIPQYIMYNMTNTSKHGVVILQDKSDDLPHWVLSAMKCLANWPRSNDLNNPTYVGFERDVFRTIADYFLDLPEPLLTFEYYELFVNILGLLQPHLERVAIDALQLCCLLLPPPNRRRLQLLMRMISRMSQNVDMPQLHDAMGTRSLMIHTFSRCVLRCAEEVDLDELLAARLVSFLMDHQQEILQVPSYLQTAVEKHLDYLRKGHIKNPGDGVIAPLPTYSYCKQISAQEFDEQKVSTSQAAVAELLENIIKNKSLPVKEKRKKLKQFQKEYPLIYQKRFPTSESEAALFGDKPTIKQPMLILRKPKFRTLRY</sequence>
<dbReference type="InterPro" id="IPR000591">
    <property type="entry name" value="DEP_dom"/>
</dbReference>
<keyword evidence="1" id="KW-0343">GTPase activation</keyword>
<dbReference type="Ensembl" id="ENSBMST00010007049.1">
    <property type="protein sequence ID" value="ENSBMSP00010006306.1"/>
    <property type="gene ID" value="ENSBMSG00010004720.1"/>
</dbReference>